<reference evidence="2 3" key="1">
    <citation type="journal article" date="2016" name="Nat. Commun.">
        <title>Thousands of microbial genomes shed light on interconnected biogeochemical processes in an aquifer system.</title>
        <authorList>
            <person name="Anantharaman K."/>
            <person name="Brown C.T."/>
            <person name="Hug L.A."/>
            <person name="Sharon I."/>
            <person name="Castelle C.J."/>
            <person name="Probst A.J."/>
            <person name="Thomas B.C."/>
            <person name="Singh A."/>
            <person name="Wilkins M.J."/>
            <person name="Karaoz U."/>
            <person name="Brodie E.L."/>
            <person name="Williams K.H."/>
            <person name="Hubbard S.S."/>
            <person name="Banfield J.F."/>
        </authorList>
    </citation>
    <scope>NUCLEOTIDE SEQUENCE [LARGE SCALE GENOMIC DNA]</scope>
</reference>
<evidence type="ECO:0000313" key="2">
    <source>
        <dbReference type="EMBL" id="OGI84337.1"/>
    </source>
</evidence>
<dbReference type="Proteomes" id="UP000178184">
    <property type="component" value="Unassembled WGS sequence"/>
</dbReference>
<comment type="caution">
    <text evidence="2">The sequence shown here is derived from an EMBL/GenBank/DDBJ whole genome shotgun (WGS) entry which is preliminary data.</text>
</comment>
<dbReference type="EMBL" id="MFUO01000001">
    <property type="protein sequence ID" value="OGI84337.1"/>
    <property type="molecule type" value="Genomic_DNA"/>
</dbReference>
<gene>
    <name evidence="2" type="ORF">A2903_00525</name>
</gene>
<evidence type="ECO:0000313" key="3">
    <source>
        <dbReference type="Proteomes" id="UP000178184"/>
    </source>
</evidence>
<proteinExistence type="predicted"/>
<dbReference type="InterPro" id="IPR000477">
    <property type="entry name" value="RT_dom"/>
</dbReference>
<dbReference type="Pfam" id="PF00078">
    <property type="entry name" value="RVT_1"/>
    <property type="match status" value="1"/>
</dbReference>
<dbReference type="PANTHER" id="PTHR34047:SF8">
    <property type="entry name" value="PROTEIN YKFC"/>
    <property type="match status" value="1"/>
</dbReference>
<evidence type="ECO:0000259" key="1">
    <source>
        <dbReference type="PROSITE" id="PS50878"/>
    </source>
</evidence>
<dbReference type="SUPFAM" id="SSF56672">
    <property type="entry name" value="DNA/RNA polymerases"/>
    <property type="match status" value="1"/>
</dbReference>
<organism evidence="2 3">
    <name type="scientific">Candidatus Nomurabacteria bacterium RIFCSPLOWO2_01_FULL_33_17</name>
    <dbReference type="NCBI Taxonomy" id="1801764"/>
    <lineage>
        <taxon>Bacteria</taxon>
        <taxon>Candidatus Nomuraibacteriota</taxon>
    </lineage>
</organism>
<feature type="domain" description="Reverse transcriptase" evidence="1">
    <location>
        <begin position="1"/>
        <end position="286"/>
    </location>
</feature>
<protein>
    <recommendedName>
        <fullName evidence="1">Reverse transcriptase domain-containing protein</fullName>
    </recommendedName>
</protein>
<dbReference type="CDD" id="cd01651">
    <property type="entry name" value="RT_G2_intron"/>
    <property type="match status" value="1"/>
</dbReference>
<dbReference type="InterPro" id="IPR051083">
    <property type="entry name" value="GrpII_Intron_Splice-Mob/Def"/>
</dbReference>
<dbReference type="InterPro" id="IPR043502">
    <property type="entry name" value="DNA/RNA_pol_sf"/>
</dbReference>
<dbReference type="PANTHER" id="PTHR34047">
    <property type="entry name" value="NUCLEAR INTRON MATURASE 1, MITOCHONDRIAL-RELATED"/>
    <property type="match status" value="1"/>
</dbReference>
<accession>A0A1F6WR39</accession>
<dbReference type="PROSITE" id="PS50878">
    <property type="entry name" value="RT_POL"/>
    <property type="match status" value="1"/>
</dbReference>
<dbReference type="AlphaFoldDB" id="A0A1F6WR39"/>
<name>A0A1F6WR39_9BACT</name>
<sequence length="346" mass="41310">MRKTFIHKYNDIISVENLLTAWQAFKNGKRNKNDVQTYERNLMENIFDLYFSLENKTYTHSPYKHFKINDPKPRDIHKAIVADRVLHHLLYNVLYPFFDNKFISDSYSCRFKKGTHKGLKRFRSFALKVSKNNTKQCFVLKCDIRKFFANIDHTILKEILKREIEDENILWLLGNIIESFQTKDITNSNPWVSVGKGLPLGNLTSQLFVNIYMNEFDQYMKHKLKTKYYIRYADDFVILSGDKRYLEDLQIEMQNFLTQNLKLEMHPDKVYIKTIGSGVDFLGWIEFVDHRILRTNTKKRMFRNLNKNKYKKESVNSYLGMLKHGNGEKLKHNLLNMEFVEKNQVV</sequence>